<gene>
    <name evidence="3" type="ORF">QBC47DRAFT_377516</name>
</gene>
<dbReference type="Pfam" id="PF13489">
    <property type="entry name" value="Methyltransf_23"/>
    <property type="match status" value="1"/>
</dbReference>
<dbReference type="PANTHER" id="PTHR43591:SF10">
    <property type="entry name" value="ABC TRANSMEMBRANE TYPE-1 DOMAIN-CONTAINING PROTEIN-RELATED"/>
    <property type="match status" value="1"/>
</dbReference>
<comment type="caution">
    <text evidence="3">The sequence shown here is derived from an EMBL/GenBank/DDBJ whole genome shotgun (WGS) entry which is preliminary data.</text>
</comment>
<dbReference type="GO" id="GO:0032259">
    <property type="term" value="P:methylation"/>
    <property type="evidence" value="ECO:0007669"/>
    <property type="project" value="UniProtKB-KW"/>
</dbReference>
<organism evidence="3 4">
    <name type="scientific">Echria macrotheca</name>
    <dbReference type="NCBI Taxonomy" id="438768"/>
    <lineage>
        <taxon>Eukaryota</taxon>
        <taxon>Fungi</taxon>
        <taxon>Dikarya</taxon>
        <taxon>Ascomycota</taxon>
        <taxon>Pezizomycotina</taxon>
        <taxon>Sordariomycetes</taxon>
        <taxon>Sordariomycetidae</taxon>
        <taxon>Sordariales</taxon>
        <taxon>Schizotheciaceae</taxon>
        <taxon>Echria</taxon>
    </lineage>
</organism>
<dbReference type="CDD" id="cd02440">
    <property type="entry name" value="AdoMet_MTases"/>
    <property type="match status" value="1"/>
</dbReference>
<dbReference type="InterPro" id="IPR029063">
    <property type="entry name" value="SAM-dependent_MTases_sf"/>
</dbReference>
<sequence length="335" mass="37692">MSSTAFGAGTGGGAIAARPDEEHETDYQDSDSATASLSSSILEYRAMHGRTYHSARHTTDYFTPNDGQQQQSVDLTHHYLTLFLDGKLFVAPLPEKMERILDVGTGTGIWAIDFADEYPDVEVVGTDLSPMQPTWIPPNMKFEIDDAALAWTYPEGHFDFVHIRYLFGAISDWLGLFKQAFRSLKPGGWIQDCEMDTTFYSDDGTLDGASAMLKWNQLYRESGAKTGASFNTIADNKQRQYLEEAGFVDVQIKTFKIPVGGWALDKKLAEVGGIAQMVLLNDIEGYTLALWHNVLMWPEDEYRPFLDQLRKALQNKKIHSYLLLRYAYGRKPESA</sequence>
<dbReference type="Gene3D" id="3.40.50.150">
    <property type="entry name" value="Vaccinia Virus protein VP39"/>
    <property type="match status" value="1"/>
</dbReference>
<dbReference type="SUPFAM" id="SSF53335">
    <property type="entry name" value="S-adenosyl-L-methionine-dependent methyltransferases"/>
    <property type="match status" value="1"/>
</dbReference>
<comment type="similarity">
    <text evidence="1">Belongs to the methyltransferase superfamily. LaeA methyltransferase family.</text>
</comment>
<feature type="region of interest" description="Disordered" evidence="2">
    <location>
        <begin position="1"/>
        <end position="33"/>
    </location>
</feature>
<dbReference type="Proteomes" id="UP001239445">
    <property type="component" value="Unassembled WGS sequence"/>
</dbReference>
<dbReference type="AlphaFoldDB" id="A0AAJ0BEC0"/>
<protein>
    <submittedName>
        <fullName evidence="3">S-adenosyl-L-methionine-dependent methyltransferase</fullName>
    </submittedName>
</protein>
<keyword evidence="3" id="KW-0489">Methyltransferase</keyword>
<dbReference type="EMBL" id="MU839831">
    <property type="protein sequence ID" value="KAK1756728.1"/>
    <property type="molecule type" value="Genomic_DNA"/>
</dbReference>
<reference evidence="3" key="1">
    <citation type="submission" date="2023-06" db="EMBL/GenBank/DDBJ databases">
        <title>Genome-scale phylogeny and comparative genomics of the fungal order Sordariales.</title>
        <authorList>
            <consortium name="Lawrence Berkeley National Laboratory"/>
            <person name="Hensen N."/>
            <person name="Bonometti L."/>
            <person name="Westerberg I."/>
            <person name="Brannstrom I.O."/>
            <person name="Guillou S."/>
            <person name="Cros-Aarteil S."/>
            <person name="Calhoun S."/>
            <person name="Haridas S."/>
            <person name="Kuo A."/>
            <person name="Mondo S."/>
            <person name="Pangilinan J."/>
            <person name="Riley R."/>
            <person name="Labutti K."/>
            <person name="Andreopoulos B."/>
            <person name="Lipzen A."/>
            <person name="Chen C."/>
            <person name="Yanf M."/>
            <person name="Daum C."/>
            <person name="Ng V."/>
            <person name="Clum A."/>
            <person name="Steindorff A."/>
            <person name="Ohm R."/>
            <person name="Martin F."/>
            <person name="Silar P."/>
            <person name="Natvig D."/>
            <person name="Lalanne C."/>
            <person name="Gautier V."/>
            <person name="Ament-Velasquez S.L."/>
            <person name="Kruys A."/>
            <person name="Hutchinson M.I."/>
            <person name="Powell A.J."/>
            <person name="Barry K."/>
            <person name="Miller A.N."/>
            <person name="Grigoriev I.V."/>
            <person name="Debuchy R."/>
            <person name="Gladieux P."/>
            <person name="Thoren M.H."/>
            <person name="Johannesson H."/>
        </authorList>
    </citation>
    <scope>NUCLEOTIDE SEQUENCE</scope>
    <source>
        <strain evidence="3">PSN4</strain>
    </source>
</reference>
<keyword evidence="3" id="KW-0808">Transferase</keyword>
<dbReference type="PANTHER" id="PTHR43591">
    <property type="entry name" value="METHYLTRANSFERASE"/>
    <property type="match status" value="1"/>
</dbReference>
<evidence type="ECO:0000313" key="4">
    <source>
        <dbReference type="Proteomes" id="UP001239445"/>
    </source>
</evidence>
<dbReference type="GO" id="GO:0008168">
    <property type="term" value="F:methyltransferase activity"/>
    <property type="evidence" value="ECO:0007669"/>
    <property type="project" value="UniProtKB-KW"/>
</dbReference>
<proteinExistence type="inferred from homology"/>
<name>A0AAJ0BEC0_9PEZI</name>
<keyword evidence="4" id="KW-1185">Reference proteome</keyword>
<evidence type="ECO:0000256" key="2">
    <source>
        <dbReference type="SAM" id="MobiDB-lite"/>
    </source>
</evidence>
<evidence type="ECO:0000256" key="1">
    <source>
        <dbReference type="ARBA" id="ARBA00038158"/>
    </source>
</evidence>
<accession>A0AAJ0BEC0</accession>
<evidence type="ECO:0000313" key="3">
    <source>
        <dbReference type="EMBL" id="KAK1756728.1"/>
    </source>
</evidence>